<reference evidence="2 3" key="1">
    <citation type="journal article" date="2024" name="Commun. Biol.">
        <title>Comparative genomic analysis of thermophilic fungi reveals convergent evolutionary adaptations and gene losses.</title>
        <authorList>
            <person name="Steindorff A.S."/>
            <person name="Aguilar-Pontes M.V."/>
            <person name="Robinson A.J."/>
            <person name="Andreopoulos B."/>
            <person name="LaButti K."/>
            <person name="Kuo A."/>
            <person name="Mondo S."/>
            <person name="Riley R."/>
            <person name="Otillar R."/>
            <person name="Haridas S."/>
            <person name="Lipzen A."/>
            <person name="Grimwood J."/>
            <person name="Schmutz J."/>
            <person name="Clum A."/>
            <person name="Reid I.D."/>
            <person name="Moisan M.C."/>
            <person name="Butler G."/>
            <person name="Nguyen T.T.M."/>
            <person name="Dewar K."/>
            <person name="Conant G."/>
            <person name="Drula E."/>
            <person name="Henrissat B."/>
            <person name="Hansel C."/>
            <person name="Singer S."/>
            <person name="Hutchinson M.I."/>
            <person name="de Vries R.P."/>
            <person name="Natvig D.O."/>
            <person name="Powell A.J."/>
            <person name="Tsang A."/>
            <person name="Grigoriev I.V."/>
        </authorList>
    </citation>
    <scope>NUCLEOTIDE SEQUENCE [LARGE SCALE GENOMIC DNA]</scope>
    <source>
        <strain evidence="2 3">CBS 494.80</strain>
    </source>
</reference>
<name>A0ABR4CRI7_9HELO</name>
<keyword evidence="1" id="KW-0472">Membrane</keyword>
<keyword evidence="3" id="KW-1185">Reference proteome</keyword>
<feature type="transmembrane region" description="Helical" evidence="1">
    <location>
        <begin position="39"/>
        <end position="59"/>
    </location>
</feature>
<keyword evidence="1" id="KW-1133">Transmembrane helix</keyword>
<accession>A0ABR4CRI7</accession>
<dbReference type="EMBL" id="JAZHXI010000005">
    <property type="protein sequence ID" value="KAL2071689.1"/>
    <property type="molecule type" value="Genomic_DNA"/>
</dbReference>
<evidence type="ECO:0000313" key="3">
    <source>
        <dbReference type="Proteomes" id="UP001595075"/>
    </source>
</evidence>
<proteinExistence type="predicted"/>
<evidence type="ECO:0000313" key="2">
    <source>
        <dbReference type="EMBL" id="KAL2071689.1"/>
    </source>
</evidence>
<keyword evidence="1" id="KW-0812">Transmembrane</keyword>
<gene>
    <name evidence="2" type="ORF">VTL71DRAFT_12924</name>
</gene>
<protein>
    <submittedName>
        <fullName evidence="2">Uncharacterized protein</fullName>
    </submittedName>
</protein>
<dbReference type="Proteomes" id="UP001595075">
    <property type="component" value="Unassembled WGS sequence"/>
</dbReference>
<sequence length="70" mass="7563">MQACSIMQHAPSMPNILAEPACSSVVLVPTYSVLVRVQLTFLLGIVLEHIVCFVLRLMIAAGGRGRAKKI</sequence>
<comment type="caution">
    <text evidence="2">The sequence shown here is derived from an EMBL/GenBank/DDBJ whole genome shotgun (WGS) entry which is preliminary data.</text>
</comment>
<organism evidence="2 3">
    <name type="scientific">Oculimacula yallundae</name>
    <dbReference type="NCBI Taxonomy" id="86028"/>
    <lineage>
        <taxon>Eukaryota</taxon>
        <taxon>Fungi</taxon>
        <taxon>Dikarya</taxon>
        <taxon>Ascomycota</taxon>
        <taxon>Pezizomycotina</taxon>
        <taxon>Leotiomycetes</taxon>
        <taxon>Helotiales</taxon>
        <taxon>Ploettnerulaceae</taxon>
        <taxon>Oculimacula</taxon>
    </lineage>
</organism>
<evidence type="ECO:0000256" key="1">
    <source>
        <dbReference type="SAM" id="Phobius"/>
    </source>
</evidence>